<protein>
    <submittedName>
        <fullName evidence="10">Inositol 1,4,5-trisphosphate receptor type 1</fullName>
    </submittedName>
</protein>
<dbReference type="InParanoid" id="K1P0N8"/>
<evidence type="ECO:0000313" key="10">
    <source>
        <dbReference type="EMBL" id="EKC17292.1"/>
    </source>
</evidence>
<feature type="transmembrane region" description="Helical" evidence="7">
    <location>
        <begin position="482"/>
        <end position="505"/>
    </location>
</feature>
<feature type="domain" description="Ion transport" evidence="8">
    <location>
        <begin position="543"/>
        <end position="804"/>
    </location>
</feature>
<feature type="region of interest" description="Disordered" evidence="6">
    <location>
        <begin position="21"/>
        <end position="41"/>
    </location>
</feature>
<feature type="transmembrane region" description="Helical" evidence="7">
    <location>
        <begin position="559"/>
        <end position="578"/>
    </location>
</feature>
<dbReference type="PANTHER" id="PTHR45816:SF4">
    <property type="entry name" value="RYR_IP3R HOMOLOGY ASSOCIATED DOMAIN-CONTAINING PROTEIN"/>
    <property type="match status" value="1"/>
</dbReference>
<evidence type="ECO:0000256" key="7">
    <source>
        <dbReference type="SAM" id="Phobius"/>
    </source>
</evidence>
<dbReference type="InterPro" id="IPR013662">
    <property type="entry name" value="RIH_assoc-dom"/>
</dbReference>
<evidence type="ECO:0000256" key="3">
    <source>
        <dbReference type="ARBA" id="ARBA00022989"/>
    </source>
</evidence>
<organism evidence="10">
    <name type="scientific">Magallana gigas</name>
    <name type="common">Pacific oyster</name>
    <name type="synonym">Crassostrea gigas</name>
    <dbReference type="NCBI Taxonomy" id="29159"/>
    <lineage>
        <taxon>Eukaryota</taxon>
        <taxon>Metazoa</taxon>
        <taxon>Spiralia</taxon>
        <taxon>Lophotrochozoa</taxon>
        <taxon>Mollusca</taxon>
        <taxon>Bivalvia</taxon>
        <taxon>Autobranchia</taxon>
        <taxon>Pteriomorphia</taxon>
        <taxon>Ostreida</taxon>
        <taxon>Ostreoidea</taxon>
        <taxon>Ostreidae</taxon>
        <taxon>Magallana</taxon>
    </lineage>
</organism>
<dbReference type="EMBL" id="JH823109">
    <property type="protein sequence ID" value="EKC17292.1"/>
    <property type="molecule type" value="Genomic_DNA"/>
</dbReference>
<keyword evidence="3 7" id="KW-1133">Transmembrane helix</keyword>
<dbReference type="PANTHER" id="PTHR45816">
    <property type="entry name" value="MIR DOMAIN-CONTAINING PROTEIN"/>
    <property type="match status" value="1"/>
</dbReference>
<gene>
    <name evidence="10" type="ORF">CGI_10001263</name>
</gene>
<name>K1P0N8_MAGGI</name>
<accession>K1P0N8</accession>
<evidence type="ECO:0000256" key="2">
    <source>
        <dbReference type="ARBA" id="ARBA00022692"/>
    </source>
</evidence>
<keyword evidence="4 7" id="KW-0472">Membrane</keyword>
<evidence type="ECO:0000256" key="5">
    <source>
        <dbReference type="SAM" id="Coils"/>
    </source>
</evidence>
<keyword evidence="10" id="KW-0675">Receptor</keyword>
<evidence type="ECO:0000259" key="9">
    <source>
        <dbReference type="Pfam" id="PF08454"/>
    </source>
</evidence>
<feature type="transmembrane region" description="Helical" evidence="7">
    <location>
        <begin position="648"/>
        <end position="670"/>
    </location>
</feature>
<dbReference type="GO" id="GO:0006816">
    <property type="term" value="P:calcium ion transport"/>
    <property type="evidence" value="ECO:0007669"/>
    <property type="project" value="InterPro"/>
</dbReference>
<sequence length="899" mass="102525">MVGEALRQSLLAQYYEKVPLRGREGGGGRGGGDGGSRNLALGRERKSLIEVQKSIYKRLTKDKNSETFLKVFYSRMVLAREEVKGITVSTGEMEKKTEEQKENKEVQRRNRVGLRRTDGDEESGGLLRMLRRGGQGEEQEEGRGPHPGSEEAALEKANKEKEDKKLPPNVALMKYILRFLQLLCENHNTDLQNFLRNQPNHAKPYNLICETLQFLDSICGSTTGGLGLLGLYINEHNVDLIIQALTSLTEYCQGPCHENQNAIAMHESNGIDIIIALLLNEINPLGKNKLALVLELKNNASKCLLAIMESRHDSENAERILYNMNPKQLVDIAKNAFHQEASIDDEDEEEGKDASPKDVGHNIYILATQLSLHNERLAQLLKPSGDLWGDQALEFYEKHTAQIEIVRQDRTMERIVFPIPDICEYLTEETKTRIYYTTERDEQGSKVADFFEKVEDMFAEMRWQKKLRANPYLSWFSSHMSLWSSITFQFAVLLNFLVAFFYPFNEVKKELDPKLSGLIWTAMFGSLALVTMVGVNPFAIRTFFISTIFRFIFSVGLEYTLWLLGAFNVINKGIYLISMMGNQGTFTKQPRQVLTDFRFMYHIIYLVVCILGLCVHEFFYSILLLDVINREETLWNVIKSVTKNGRSIILTAVLAVIIIYLFSIIGYICFQDDFLMEVEPVPKLIAEGRKCLLTCSVTVNETANGFCDKENCTGVDYSASAGQEVAEDDSREDGKQRVCDSLIMCILTSLNHGLRNGGGIGDLLRKPDSKVRLNRSNFDNKSVSFDEHKSNEHNMWHYLNFIVLVKVKDHTEFTGPESYVYTMVKDKNLDWFPRMRAMSLTNEDGDGEQSDYRNLQAQLDTTNKLVKNLSKQLTELKEQNRGDPKWLPKNRGTNLFNEV</sequence>
<feature type="coiled-coil region" evidence="5">
    <location>
        <begin position="852"/>
        <end position="879"/>
    </location>
</feature>
<keyword evidence="5" id="KW-0175">Coiled coil</keyword>
<feature type="domain" description="RyR/IP3R Homology associated" evidence="9">
    <location>
        <begin position="170"/>
        <end position="278"/>
    </location>
</feature>
<dbReference type="AlphaFoldDB" id="K1P0N8"/>
<feature type="region of interest" description="Disordered" evidence="6">
    <location>
        <begin position="879"/>
        <end position="899"/>
    </location>
</feature>
<dbReference type="InterPro" id="IPR015925">
    <property type="entry name" value="Ryanodine_IP3_receptor"/>
</dbReference>
<evidence type="ECO:0000256" key="1">
    <source>
        <dbReference type="ARBA" id="ARBA00004141"/>
    </source>
</evidence>
<keyword evidence="2 7" id="KW-0812">Transmembrane</keyword>
<reference evidence="10" key="1">
    <citation type="journal article" date="2012" name="Nature">
        <title>The oyster genome reveals stress adaptation and complexity of shell formation.</title>
        <authorList>
            <person name="Zhang G."/>
            <person name="Fang X."/>
            <person name="Guo X."/>
            <person name="Li L."/>
            <person name="Luo R."/>
            <person name="Xu F."/>
            <person name="Yang P."/>
            <person name="Zhang L."/>
            <person name="Wang X."/>
            <person name="Qi H."/>
            <person name="Xiong Z."/>
            <person name="Que H."/>
            <person name="Xie Y."/>
            <person name="Holland P.W."/>
            <person name="Paps J."/>
            <person name="Zhu Y."/>
            <person name="Wu F."/>
            <person name="Chen Y."/>
            <person name="Wang J."/>
            <person name="Peng C."/>
            <person name="Meng J."/>
            <person name="Yang L."/>
            <person name="Liu J."/>
            <person name="Wen B."/>
            <person name="Zhang N."/>
            <person name="Huang Z."/>
            <person name="Zhu Q."/>
            <person name="Feng Y."/>
            <person name="Mount A."/>
            <person name="Hedgecock D."/>
            <person name="Xu Z."/>
            <person name="Liu Y."/>
            <person name="Domazet-Loso T."/>
            <person name="Du Y."/>
            <person name="Sun X."/>
            <person name="Zhang S."/>
            <person name="Liu B."/>
            <person name="Cheng P."/>
            <person name="Jiang X."/>
            <person name="Li J."/>
            <person name="Fan D."/>
            <person name="Wang W."/>
            <person name="Fu W."/>
            <person name="Wang T."/>
            <person name="Wang B."/>
            <person name="Zhang J."/>
            <person name="Peng Z."/>
            <person name="Li Y."/>
            <person name="Li N."/>
            <person name="Wang J."/>
            <person name="Chen M."/>
            <person name="He Y."/>
            <person name="Tan F."/>
            <person name="Song X."/>
            <person name="Zheng Q."/>
            <person name="Huang R."/>
            <person name="Yang H."/>
            <person name="Du X."/>
            <person name="Chen L."/>
            <person name="Yang M."/>
            <person name="Gaffney P.M."/>
            <person name="Wang S."/>
            <person name="Luo L."/>
            <person name="She Z."/>
            <person name="Ming Y."/>
            <person name="Huang W."/>
            <person name="Zhang S."/>
            <person name="Huang B."/>
            <person name="Zhang Y."/>
            <person name="Qu T."/>
            <person name="Ni P."/>
            <person name="Miao G."/>
            <person name="Wang J."/>
            <person name="Wang Q."/>
            <person name="Steinberg C.E."/>
            <person name="Wang H."/>
            <person name="Li N."/>
            <person name="Qian L."/>
            <person name="Zhang G."/>
            <person name="Li Y."/>
            <person name="Yang H."/>
            <person name="Liu X."/>
            <person name="Wang J."/>
            <person name="Yin Y."/>
            <person name="Wang J."/>
        </authorList>
    </citation>
    <scope>NUCLEOTIDE SEQUENCE [LARGE SCALE GENOMIC DNA]</scope>
    <source>
        <strain evidence="10">05x7-T-G4-1.051#20</strain>
    </source>
</reference>
<comment type="subcellular location">
    <subcellularLocation>
        <location evidence="1">Membrane</location>
        <topology evidence="1">Multi-pass membrane protein</topology>
    </subcellularLocation>
</comment>
<dbReference type="Pfam" id="PF08454">
    <property type="entry name" value="RIH_assoc"/>
    <property type="match status" value="1"/>
</dbReference>
<feature type="compositionally biased region" description="Basic and acidic residues" evidence="6">
    <location>
        <begin position="153"/>
        <end position="165"/>
    </location>
</feature>
<evidence type="ECO:0000256" key="4">
    <source>
        <dbReference type="ARBA" id="ARBA00023136"/>
    </source>
</evidence>
<evidence type="ECO:0000256" key="6">
    <source>
        <dbReference type="SAM" id="MobiDB-lite"/>
    </source>
</evidence>
<evidence type="ECO:0000259" key="8">
    <source>
        <dbReference type="Pfam" id="PF00520"/>
    </source>
</evidence>
<proteinExistence type="predicted"/>
<dbReference type="GO" id="GO:0005216">
    <property type="term" value="F:monoatomic ion channel activity"/>
    <property type="evidence" value="ECO:0007669"/>
    <property type="project" value="InterPro"/>
</dbReference>
<dbReference type="HOGENOM" id="CLU_000206_2_0_1"/>
<dbReference type="InterPro" id="IPR005821">
    <property type="entry name" value="Ion_trans_dom"/>
</dbReference>
<feature type="region of interest" description="Disordered" evidence="6">
    <location>
        <begin position="91"/>
        <end position="165"/>
    </location>
</feature>
<feature type="compositionally biased region" description="Basic and acidic residues" evidence="6">
    <location>
        <begin position="92"/>
        <end position="108"/>
    </location>
</feature>
<dbReference type="GO" id="GO:0016020">
    <property type="term" value="C:membrane"/>
    <property type="evidence" value="ECO:0007669"/>
    <property type="project" value="UniProtKB-SubCell"/>
</dbReference>
<dbReference type="Pfam" id="PF00520">
    <property type="entry name" value="Ion_trans"/>
    <property type="match status" value="1"/>
</dbReference>
<feature type="transmembrane region" description="Helical" evidence="7">
    <location>
        <begin position="599"/>
        <end position="628"/>
    </location>
</feature>
<feature type="transmembrane region" description="Helical" evidence="7">
    <location>
        <begin position="517"/>
        <end position="539"/>
    </location>
</feature>